<keyword evidence="2" id="KW-1185">Reference proteome</keyword>
<accession>A0ABQ8J0U2</accession>
<reference evidence="1 2" key="1">
    <citation type="journal article" date="2018" name="J. Allergy Clin. Immunol.">
        <title>High-quality assembly of Dermatophagoides pteronyssinus genome and transcriptome reveals a wide range of novel allergens.</title>
        <authorList>
            <person name="Liu X.Y."/>
            <person name="Yang K.Y."/>
            <person name="Wang M.Q."/>
            <person name="Kwok J.S."/>
            <person name="Zeng X."/>
            <person name="Yang Z."/>
            <person name="Xiao X.J."/>
            <person name="Lau C.P."/>
            <person name="Li Y."/>
            <person name="Huang Z.M."/>
            <person name="Ba J.G."/>
            <person name="Yim A.K."/>
            <person name="Ouyang C.Y."/>
            <person name="Ngai S.M."/>
            <person name="Chan T.F."/>
            <person name="Leung E.L."/>
            <person name="Liu L."/>
            <person name="Liu Z.G."/>
            <person name="Tsui S.K."/>
        </authorList>
    </citation>
    <scope>NUCLEOTIDE SEQUENCE [LARGE SCALE GENOMIC DNA]</scope>
    <source>
        <strain evidence="1">Derp</strain>
    </source>
</reference>
<proteinExistence type="predicted"/>
<protein>
    <submittedName>
        <fullName evidence="1">Uncharacterized protein</fullName>
    </submittedName>
</protein>
<evidence type="ECO:0000313" key="2">
    <source>
        <dbReference type="Proteomes" id="UP000887458"/>
    </source>
</evidence>
<sequence>MFKTNLPPQLFGLGKPGLIENKRRCGVNSEIDFTVNSFVQSINRLIELKFVCYLKSFRFDVLFECNVSSLGYCCRACCNEYLEPCNEFGAVQSARYGS</sequence>
<comment type="caution">
    <text evidence="1">The sequence shown here is derived from an EMBL/GenBank/DDBJ whole genome shotgun (WGS) entry which is preliminary data.</text>
</comment>
<dbReference type="Proteomes" id="UP000887458">
    <property type="component" value="Unassembled WGS sequence"/>
</dbReference>
<gene>
    <name evidence="1" type="ORF">DERP_000677</name>
</gene>
<name>A0ABQ8J0U2_DERPT</name>
<reference evidence="1 2" key="2">
    <citation type="journal article" date="2022" name="Mol. Biol. Evol.">
        <title>Comparative Genomics Reveals Insights into the Divergent Evolution of Astigmatic Mites and Household Pest Adaptations.</title>
        <authorList>
            <person name="Xiong Q."/>
            <person name="Wan A.T."/>
            <person name="Liu X."/>
            <person name="Fung C.S."/>
            <person name="Xiao X."/>
            <person name="Malainual N."/>
            <person name="Hou J."/>
            <person name="Wang L."/>
            <person name="Wang M."/>
            <person name="Yang K.Y."/>
            <person name="Cui Y."/>
            <person name="Leung E.L."/>
            <person name="Nong W."/>
            <person name="Shin S.K."/>
            <person name="Au S.W."/>
            <person name="Jeong K.Y."/>
            <person name="Chew F.T."/>
            <person name="Hui J.H."/>
            <person name="Leung T.F."/>
            <person name="Tungtrongchitr A."/>
            <person name="Zhong N."/>
            <person name="Liu Z."/>
            <person name="Tsui S.K."/>
        </authorList>
    </citation>
    <scope>NUCLEOTIDE SEQUENCE [LARGE SCALE GENOMIC DNA]</scope>
    <source>
        <strain evidence="1">Derp</strain>
    </source>
</reference>
<evidence type="ECO:0000313" key="1">
    <source>
        <dbReference type="EMBL" id="KAH9416180.1"/>
    </source>
</evidence>
<dbReference type="EMBL" id="NJHN03000095">
    <property type="protein sequence ID" value="KAH9416180.1"/>
    <property type="molecule type" value="Genomic_DNA"/>
</dbReference>
<organism evidence="1 2">
    <name type="scientific">Dermatophagoides pteronyssinus</name>
    <name type="common">European house dust mite</name>
    <dbReference type="NCBI Taxonomy" id="6956"/>
    <lineage>
        <taxon>Eukaryota</taxon>
        <taxon>Metazoa</taxon>
        <taxon>Ecdysozoa</taxon>
        <taxon>Arthropoda</taxon>
        <taxon>Chelicerata</taxon>
        <taxon>Arachnida</taxon>
        <taxon>Acari</taxon>
        <taxon>Acariformes</taxon>
        <taxon>Sarcoptiformes</taxon>
        <taxon>Astigmata</taxon>
        <taxon>Psoroptidia</taxon>
        <taxon>Analgoidea</taxon>
        <taxon>Pyroglyphidae</taxon>
        <taxon>Dermatophagoidinae</taxon>
        <taxon>Dermatophagoides</taxon>
    </lineage>
</organism>